<evidence type="ECO:0000313" key="6">
    <source>
        <dbReference type="EMBL" id="WMD17678.1"/>
    </source>
</evidence>
<dbReference type="Pfam" id="PF10646">
    <property type="entry name" value="Germane"/>
    <property type="match status" value="1"/>
</dbReference>
<dbReference type="InterPro" id="IPR019606">
    <property type="entry name" value="GerMN"/>
</dbReference>
<gene>
    <name evidence="3" type="ORF">ERS852425_00776</name>
    <name evidence="4" type="ORF">ERS852571_02593</name>
    <name evidence="5" type="ORF">G5A72_13705</name>
    <name evidence="6" type="ORF">RBI15_06205</name>
</gene>
<sequence>MKKRKLCMIFLLCLALMTLVAGCRSKKETNDQGNQKGTAIYYTNNDVTKLIMKKENVKLEGNQQQKVKILLKKLQQTPKSDKIRSVIPKRIMINGVSVNTNIVEIDFSTGYKRISENRDLICRAGIVYTLTQLKDINYVSFSISGEPMLDTDGTAIGALGRDSFVFGKLPMK</sequence>
<organism evidence="4 7">
    <name type="scientific">Anaerostipes hadrus</name>
    <dbReference type="NCBI Taxonomy" id="649756"/>
    <lineage>
        <taxon>Bacteria</taxon>
        <taxon>Bacillati</taxon>
        <taxon>Bacillota</taxon>
        <taxon>Clostridia</taxon>
        <taxon>Lachnospirales</taxon>
        <taxon>Lachnospiraceae</taxon>
        <taxon>Anaerostipes</taxon>
    </lineage>
</organism>
<name>A0A173U7V6_ANAHA</name>
<dbReference type="Proteomes" id="UP000095553">
    <property type="component" value="Unassembled WGS sequence"/>
</dbReference>
<evidence type="ECO:0000313" key="8">
    <source>
        <dbReference type="Proteomes" id="UP000095598"/>
    </source>
</evidence>
<reference evidence="5" key="3">
    <citation type="submission" date="2020-02" db="EMBL/GenBank/DDBJ databases">
        <authorList>
            <person name="Littmann E."/>
            <person name="Sorbara M."/>
        </authorList>
    </citation>
    <scope>NUCLEOTIDE SEQUENCE</scope>
    <source>
        <strain evidence="5">MSK.14.57</strain>
    </source>
</reference>
<dbReference type="SMART" id="SM00909">
    <property type="entry name" value="Germane"/>
    <property type="match status" value="1"/>
</dbReference>
<keyword evidence="9" id="KW-1185">Reference proteome</keyword>
<dbReference type="Proteomes" id="UP000095598">
    <property type="component" value="Unassembled WGS sequence"/>
</dbReference>
<feature type="chain" id="PRO_5044549711" evidence="1">
    <location>
        <begin position="22"/>
        <end position="172"/>
    </location>
</feature>
<dbReference type="EMBL" id="CYXT01000003">
    <property type="protein sequence ID" value="CUM81122.1"/>
    <property type="molecule type" value="Genomic_DNA"/>
</dbReference>
<evidence type="ECO:0000256" key="1">
    <source>
        <dbReference type="SAM" id="SignalP"/>
    </source>
</evidence>
<proteinExistence type="predicted"/>
<evidence type="ECO:0000313" key="7">
    <source>
        <dbReference type="Proteomes" id="UP000095553"/>
    </source>
</evidence>
<dbReference type="AlphaFoldDB" id="A0A173U7V6"/>
<evidence type="ECO:0000313" key="5">
    <source>
        <dbReference type="EMBL" id="NSJ80612.1"/>
    </source>
</evidence>
<dbReference type="GeneID" id="92740978"/>
<evidence type="ECO:0000313" key="4">
    <source>
        <dbReference type="EMBL" id="CUN11183.1"/>
    </source>
</evidence>
<feature type="signal peptide" evidence="1">
    <location>
        <begin position="1"/>
        <end position="21"/>
    </location>
</feature>
<keyword evidence="1" id="KW-0732">Signal</keyword>
<dbReference type="Proteomes" id="UP001243496">
    <property type="component" value="Chromosome"/>
</dbReference>
<dbReference type="PROSITE" id="PS51257">
    <property type="entry name" value="PROKAR_LIPOPROTEIN"/>
    <property type="match status" value="1"/>
</dbReference>
<evidence type="ECO:0000259" key="2">
    <source>
        <dbReference type="SMART" id="SM00909"/>
    </source>
</evidence>
<dbReference type="RefSeq" id="WP_022091689.1">
    <property type="nucleotide sequence ID" value="NZ_BAABYN010000001.1"/>
</dbReference>
<dbReference type="EMBL" id="JAAITB010000035">
    <property type="protein sequence ID" value="NSJ80612.1"/>
    <property type="molecule type" value="Genomic_DNA"/>
</dbReference>
<evidence type="ECO:0000313" key="9">
    <source>
        <dbReference type="Proteomes" id="UP001644750"/>
    </source>
</evidence>
<accession>A0A173U7V6</accession>
<dbReference type="EMBL" id="CP132968">
    <property type="protein sequence ID" value="WMD17678.1"/>
    <property type="molecule type" value="Genomic_DNA"/>
</dbReference>
<dbReference type="EMBL" id="CYXY01000018">
    <property type="protein sequence ID" value="CUN11183.1"/>
    <property type="molecule type" value="Genomic_DNA"/>
</dbReference>
<evidence type="ECO:0000313" key="3">
    <source>
        <dbReference type="EMBL" id="CUM81122.1"/>
    </source>
</evidence>
<reference evidence="6" key="4">
    <citation type="submission" date="2023-08" db="EMBL/GenBank/DDBJ databases">
        <title>Complete Genome Sequences of butyrate producing Anaerostipes hadrus strains BA1 and GIF7 isolated from the terminal ileum of a healthy lean male.</title>
        <authorList>
            <person name="Low A."/>
            <person name="Sheludchenko M."/>
            <person name="Cheng H.E."/>
            <person name="Koh X.Q."/>
            <person name="Lee J."/>
        </authorList>
    </citation>
    <scope>NUCLEOTIDE SEQUENCE</scope>
    <source>
        <strain evidence="6">BA1</strain>
    </source>
</reference>
<reference evidence="7 8" key="1">
    <citation type="submission" date="2015-09" db="EMBL/GenBank/DDBJ databases">
        <authorList>
            <consortium name="Pathogen Informatics"/>
        </authorList>
    </citation>
    <scope>NUCLEOTIDE SEQUENCE [LARGE SCALE GENOMIC DNA]</scope>
    <source>
        <strain evidence="3 8">2789STDY5608868</strain>
        <strain evidence="4 7">2789STDY5834959</strain>
    </source>
</reference>
<feature type="domain" description="GerMN" evidence="2">
    <location>
        <begin position="67"/>
        <end position="152"/>
    </location>
</feature>
<dbReference type="Proteomes" id="UP001644750">
    <property type="component" value="Unassembled WGS sequence"/>
</dbReference>
<protein>
    <submittedName>
        <fullName evidence="5">GerMN domain-containing protein</fullName>
    </submittedName>
    <submittedName>
        <fullName evidence="4">Spore germination protein</fullName>
    </submittedName>
</protein>
<reference evidence="5 9" key="2">
    <citation type="journal article" date="2020" name="Cell Host Microbe">
        <title>Functional and Genomic Variation between Human-Derived Isolates of Lachnospiraceae Reveals Inter- and Intra-Species Diversity.</title>
        <authorList>
            <person name="Sorbara M.T."/>
            <person name="Littmann E.R."/>
            <person name="Fontana E."/>
            <person name="Moody T.U."/>
            <person name="Kohout C.E."/>
            <person name="Gjonbalaj M."/>
            <person name="Eaton V."/>
            <person name="Seok R."/>
            <person name="Leiner I.M."/>
            <person name="Pamer E.G."/>
        </authorList>
    </citation>
    <scope>NUCLEOTIDE SEQUENCE [LARGE SCALE GENOMIC DNA]</scope>
    <source>
        <strain evidence="5 9">MSK.14.57</strain>
    </source>
</reference>